<dbReference type="AlphaFoldDB" id="A0A7Z2ZKQ6"/>
<evidence type="ECO:0000313" key="2">
    <source>
        <dbReference type="Proteomes" id="UP000502248"/>
    </source>
</evidence>
<protein>
    <submittedName>
        <fullName evidence="1">Uncharacterized protein</fullName>
    </submittedName>
</protein>
<name>A0A7Z2ZKQ6_9BACL</name>
<keyword evidence="2" id="KW-1185">Reference proteome</keyword>
<dbReference type="KEGG" id="cheb:HH215_08520"/>
<dbReference type="EMBL" id="CP051680">
    <property type="protein sequence ID" value="QJD83213.1"/>
    <property type="molecule type" value="Genomic_DNA"/>
</dbReference>
<proteinExistence type="predicted"/>
<dbReference type="Proteomes" id="UP000502248">
    <property type="component" value="Chromosome"/>
</dbReference>
<evidence type="ECO:0000313" key="1">
    <source>
        <dbReference type="EMBL" id="QJD83213.1"/>
    </source>
</evidence>
<reference evidence="1 2" key="1">
    <citation type="submission" date="2020-04" db="EMBL/GenBank/DDBJ databases">
        <title>Genome sequencing of novel species.</title>
        <authorList>
            <person name="Heo J."/>
            <person name="Kim S.-J."/>
            <person name="Kim J.-S."/>
            <person name="Hong S.-B."/>
            <person name="Kwon S.-W."/>
        </authorList>
    </citation>
    <scope>NUCLEOTIDE SEQUENCE [LARGE SCALE GENOMIC DNA]</scope>
    <source>
        <strain evidence="1 2">MFER-1</strain>
    </source>
</reference>
<gene>
    <name evidence="1" type="ORF">HH215_08520</name>
</gene>
<organism evidence="1 2">
    <name type="scientific">Cohnella herbarum</name>
    <dbReference type="NCBI Taxonomy" id="2728023"/>
    <lineage>
        <taxon>Bacteria</taxon>
        <taxon>Bacillati</taxon>
        <taxon>Bacillota</taxon>
        <taxon>Bacilli</taxon>
        <taxon>Bacillales</taxon>
        <taxon>Paenibacillaceae</taxon>
        <taxon>Cohnella</taxon>
    </lineage>
</organism>
<accession>A0A7Z2ZKQ6</accession>
<sequence>MTDQLTRAKQLFTSFDGNTFQMYREGRYEEYQQYNVPKETETDWFKEMVDHCSRELSIRDWQAVHRLASIASHYQDVSILRCVLSFATRNVMSSDSIVKLMYAEGILEIITKTRKQLDNDLVNEAYKSTYVILETIIKEPLIIDPGHELENYNLKDKKTLNDRARKSIEKIRSDLNG</sequence>
<dbReference type="RefSeq" id="WP_169279510.1">
    <property type="nucleotide sequence ID" value="NZ_CP051680.1"/>
</dbReference>